<proteinExistence type="predicted"/>
<reference evidence="1 2" key="1">
    <citation type="submission" date="2024-05" db="EMBL/GenBank/DDBJ databases">
        <title>Long read based assembly of the Candida bracarensis genome reveals expanded adhesin content.</title>
        <authorList>
            <person name="Marcet-Houben M."/>
            <person name="Ksiezopolska E."/>
            <person name="Gabaldon T."/>
        </authorList>
    </citation>
    <scope>NUCLEOTIDE SEQUENCE [LARGE SCALE GENOMIC DNA]</scope>
    <source>
        <strain evidence="1 2">CBM6</strain>
    </source>
</reference>
<name>A0ABR4NRQ6_9SACH</name>
<evidence type="ECO:0000313" key="2">
    <source>
        <dbReference type="Proteomes" id="UP001623330"/>
    </source>
</evidence>
<organism evidence="1 2">
    <name type="scientific">Nakaseomyces bracarensis</name>
    <dbReference type="NCBI Taxonomy" id="273131"/>
    <lineage>
        <taxon>Eukaryota</taxon>
        <taxon>Fungi</taxon>
        <taxon>Dikarya</taxon>
        <taxon>Ascomycota</taxon>
        <taxon>Saccharomycotina</taxon>
        <taxon>Saccharomycetes</taxon>
        <taxon>Saccharomycetales</taxon>
        <taxon>Saccharomycetaceae</taxon>
        <taxon>Nakaseomyces</taxon>
    </lineage>
</organism>
<gene>
    <name evidence="1" type="ORF">RNJ44_00577</name>
</gene>
<protein>
    <submittedName>
        <fullName evidence="1">Uncharacterized protein</fullName>
    </submittedName>
</protein>
<dbReference type="Proteomes" id="UP001623330">
    <property type="component" value="Unassembled WGS sequence"/>
</dbReference>
<dbReference type="EMBL" id="JBEVYD010000008">
    <property type="protein sequence ID" value="KAL3230938.1"/>
    <property type="molecule type" value="Genomic_DNA"/>
</dbReference>
<accession>A0ABR4NRQ6</accession>
<keyword evidence="2" id="KW-1185">Reference proteome</keyword>
<comment type="caution">
    <text evidence="1">The sequence shown here is derived from an EMBL/GenBank/DDBJ whole genome shotgun (WGS) entry which is preliminary data.</text>
</comment>
<sequence length="49" mass="5627">MATGDIIKERAFKTSNLISFQSQYHRKKGSSRSKGIKIFPISIQHLYLT</sequence>
<evidence type="ECO:0000313" key="1">
    <source>
        <dbReference type="EMBL" id="KAL3230938.1"/>
    </source>
</evidence>